<dbReference type="Proteomes" id="UP000283269">
    <property type="component" value="Unassembled WGS sequence"/>
</dbReference>
<sequence>MSLTNNVNLNNSTPEPYEVAQLPSKIATPTKVNTAPQQGSTSPGDGKEVGTHGTSRTEQVPFKERVIGVAQLTGNQGLKEHGEKILEGVTTHEQDRGHP</sequence>
<proteinExistence type="predicted"/>
<feature type="region of interest" description="Disordered" evidence="1">
    <location>
        <begin position="24"/>
        <end position="99"/>
    </location>
</feature>
<dbReference type="OrthoDB" id="3361009at2759"/>
<feature type="compositionally biased region" description="Polar residues" evidence="1">
    <location>
        <begin position="30"/>
        <end position="43"/>
    </location>
</feature>
<gene>
    <name evidence="2" type="ORF">CVT25_004356</name>
</gene>
<keyword evidence="3" id="KW-1185">Reference proteome</keyword>
<dbReference type="AlphaFoldDB" id="A0A409XQ51"/>
<evidence type="ECO:0000313" key="2">
    <source>
        <dbReference type="EMBL" id="PPQ92868.1"/>
    </source>
</evidence>
<dbReference type="InParanoid" id="A0A409XQ51"/>
<organism evidence="2 3">
    <name type="scientific">Psilocybe cyanescens</name>
    <dbReference type="NCBI Taxonomy" id="93625"/>
    <lineage>
        <taxon>Eukaryota</taxon>
        <taxon>Fungi</taxon>
        <taxon>Dikarya</taxon>
        <taxon>Basidiomycota</taxon>
        <taxon>Agaricomycotina</taxon>
        <taxon>Agaricomycetes</taxon>
        <taxon>Agaricomycetidae</taxon>
        <taxon>Agaricales</taxon>
        <taxon>Agaricineae</taxon>
        <taxon>Strophariaceae</taxon>
        <taxon>Psilocybe</taxon>
    </lineage>
</organism>
<protein>
    <submittedName>
        <fullName evidence="2">Uncharacterized protein</fullName>
    </submittedName>
</protein>
<feature type="compositionally biased region" description="Basic and acidic residues" evidence="1">
    <location>
        <begin position="78"/>
        <end position="99"/>
    </location>
</feature>
<evidence type="ECO:0000256" key="1">
    <source>
        <dbReference type="SAM" id="MobiDB-lite"/>
    </source>
</evidence>
<comment type="caution">
    <text evidence="2">The sequence shown here is derived from an EMBL/GenBank/DDBJ whole genome shotgun (WGS) entry which is preliminary data.</text>
</comment>
<accession>A0A409XQ51</accession>
<evidence type="ECO:0000313" key="3">
    <source>
        <dbReference type="Proteomes" id="UP000283269"/>
    </source>
</evidence>
<name>A0A409XQ51_PSICY</name>
<reference evidence="2 3" key="1">
    <citation type="journal article" date="2018" name="Evol. Lett.">
        <title>Horizontal gene cluster transfer increased hallucinogenic mushroom diversity.</title>
        <authorList>
            <person name="Reynolds H.T."/>
            <person name="Vijayakumar V."/>
            <person name="Gluck-Thaler E."/>
            <person name="Korotkin H.B."/>
            <person name="Matheny P.B."/>
            <person name="Slot J.C."/>
        </authorList>
    </citation>
    <scope>NUCLEOTIDE SEQUENCE [LARGE SCALE GENOMIC DNA]</scope>
    <source>
        <strain evidence="2 3">2631</strain>
    </source>
</reference>
<dbReference type="EMBL" id="NHYD01000963">
    <property type="protein sequence ID" value="PPQ92868.1"/>
    <property type="molecule type" value="Genomic_DNA"/>
</dbReference>